<dbReference type="InterPro" id="IPR014027">
    <property type="entry name" value="UDP-Glc/GDP-Man_DH_C"/>
</dbReference>
<dbReference type="EMBL" id="LGFD01000054">
    <property type="protein sequence ID" value="KUK16867.1"/>
    <property type="molecule type" value="Genomic_DNA"/>
</dbReference>
<dbReference type="Pfam" id="PF03720">
    <property type="entry name" value="UDPG_MGDP_dh_C"/>
    <property type="match status" value="1"/>
</dbReference>
<dbReference type="SMART" id="SM00984">
    <property type="entry name" value="UDPG_MGDP_dh_C"/>
    <property type="match status" value="1"/>
</dbReference>
<dbReference type="PATRIC" id="fig|172049.5.peg.2024"/>
<dbReference type="Gene3D" id="3.40.50.720">
    <property type="entry name" value="NAD(P)-binding Rossmann-like Domain"/>
    <property type="match status" value="1"/>
</dbReference>
<reference evidence="3" key="1">
    <citation type="journal article" date="2015" name="MBio">
        <title>Genome-Resolved Metagenomic Analysis Reveals Roles for Candidate Phyla and Other Microbial Community Members in Biogeochemical Transformations in Oil Reservoirs.</title>
        <authorList>
            <person name="Hu P."/>
            <person name="Tom L."/>
            <person name="Singh A."/>
            <person name="Thomas B.C."/>
            <person name="Baker B.J."/>
            <person name="Piceno Y.M."/>
            <person name="Andersen G.L."/>
            <person name="Banfield J.F."/>
        </authorList>
    </citation>
    <scope>NUCLEOTIDE SEQUENCE [LARGE SCALE GENOMIC DNA]</scope>
</reference>
<comment type="caution">
    <text evidence="2">The sequence shown here is derived from an EMBL/GenBank/DDBJ whole genome shotgun (WGS) entry which is preliminary data.</text>
</comment>
<dbReference type="PANTHER" id="PTHR43750:SF3">
    <property type="entry name" value="UDP-GLUCOSE 6-DEHYDROGENASE TUAD"/>
    <property type="match status" value="1"/>
</dbReference>
<gene>
    <name evidence="2" type="ORF">XD54_1850</name>
</gene>
<dbReference type="AlphaFoldDB" id="A0A101EK52"/>
<dbReference type="GO" id="GO:0016616">
    <property type="term" value="F:oxidoreductase activity, acting on the CH-OH group of donors, NAD or NADP as acceptor"/>
    <property type="evidence" value="ECO:0007669"/>
    <property type="project" value="InterPro"/>
</dbReference>
<protein>
    <submittedName>
        <fullName evidence="2">Nucleotide sugar dehydrogenase</fullName>
    </submittedName>
</protein>
<evidence type="ECO:0000313" key="2">
    <source>
        <dbReference type="EMBL" id="KUK16867.1"/>
    </source>
</evidence>
<dbReference type="SUPFAM" id="SSF52413">
    <property type="entry name" value="UDP-glucose/GDP-mannose dehydrogenase C-terminal domain"/>
    <property type="match status" value="1"/>
</dbReference>
<proteinExistence type="predicted"/>
<name>A0A101EK52_9EURY</name>
<dbReference type="InterPro" id="IPR036220">
    <property type="entry name" value="UDP-Glc/GDP-Man_DH_C_sf"/>
</dbReference>
<dbReference type="GO" id="GO:0051287">
    <property type="term" value="F:NAD binding"/>
    <property type="evidence" value="ECO:0007669"/>
    <property type="project" value="InterPro"/>
</dbReference>
<feature type="non-terminal residue" evidence="2">
    <location>
        <position position="1"/>
    </location>
</feature>
<organism evidence="2 3">
    <name type="scientific">Thermococcus sibiricus</name>
    <dbReference type="NCBI Taxonomy" id="172049"/>
    <lineage>
        <taxon>Archaea</taxon>
        <taxon>Methanobacteriati</taxon>
        <taxon>Methanobacteriota</taxon>
        <taxon>Thermococci</taxon>
        <taxon>Thermococcales</taxon>
        <taxon>Thermococcaceae</taxon>
        <taxon>Thermococcus</taxon>
    </lineage>
</organism>
<evidence type="ECO:0000259" key="1">
    <source>
        <dbReference type="SMART" id="SM00984"/>
    </source>
</evidence>
<sequence length="137" mass="15627">KAVIEVNEKQPLKMIELLKKHIPDLRGKIIGLLGLAFKPDTDDVRESRAILVVKALLEQGAKIIAYDPKAMENFRGIFPQIEYARSAEDVLAKSDVVLIVTEWKEFEELDYSGKIVIDGRRIEKAMREAKIYEGVCW</sequence>
<feature type="domain" description="UDP-glucose/GDP-mannose dehydrogenase C-terminal" evidence="1">
    <location>
        <begin position="31"/>
        <end position="125"/>
    </location>
</feature>
<dbReference type="PANTHER" id="PTHR43750">
    <property type="entry name" value="UDP-GLUCOSE 6-DEHYDROGENASE TUAD"/>
    <property type="match status" value="1"/>
</dbReference>
<evidence type="ECO:0000313" key="3">
    <source>
        <dbReference type="Proteomes" id="UP000053911"/>
    </source>
</evidence>
<dbReference type="RefSeq" id="WP_283217918.1">
    <property type="nucleotide sequence ID" value="NZ_LGFD01000054.1"/>
</dbReference>
<accession>A0A101EK52</accession>
<dbReference type="Proteomes" id="UP000053911">
    <property type="component" value="Unassembled WGS sequence"/>
</dbReference>